<name>A0ABD0VZM3_UMBPY</name>
<proteinExistence type="predicted"/>
<gene>
    <name evidence="2" type="ORF">UPYG_G00331150</name>
</gene>
<comment type="caution">
    <text evidence="2">The sequence shown here is derived from an EMBL/GenBank/DDBJ whole genome shotgun (WGS) entry which is preliminary data.</text>
</comment>
<accession>A0ABD0VZM3</accession>
<sequence>MKSVVAVLLLLSCGVCEVRPNEHKSHDIRKELRHLKDTIEDLTCLTEGIGCPGKNPPNPTGPCVRDLLVNIDFPGNDFLLM</sequence>
<feature type="signal peptide" evidence="1">
    <location>
        <begin position="1"/>
        <end position="20"/>
    </location>
</feature>
<organism evidence="2 3">
    <name type="scientific">Umbra pygmaea</name>
    <name type="common">Eastern mudminnow</name>
    <dbReference type="NCBI Taxonomy" id="75934"/>
    <lineage>
        <taxon>Eukaryota</taxon>
        <taxon>Metazoa</taxon>
        <taxon>Chordata</taxon>
        <taxon>Craniata</taxon>
        <taxon>Vertebrata</taxon>
        <taxon>Euteleostomi</taxon>
        <taxon>Actinopterygii</taxon>
        <taxon>Neopterygii</taxon>
        <taxon>Teleostei</taxon>
        <taxon>Protacanthopterygii</taxon>
        <taxon>Esociformes</taxon>
        <taxon>Umbridae</taxon>
        <taxon>Umbra</taxon>
    </lineage>
</organism>
<dbReference type="EMBL" id="JAGEUA010000011">
    <property type="protein sequence ID" value="KAL0961743.1"/>
    <property type="molecule type" value="Genomic_DNA"/>
</dbReference>
<feature type="chain" id="PRO_5044800735" evidence="1">
    <location>
        <begin position="21"/>
        <end position="81"/>
    </location>
</feature>
<dbReference type="Proteomes" id="UP001557470">
    <property type="component" value="Unassembled WGS sequence"/>
</dbReference>
<evidence type="ECO:0000313" key="3">
    <source>
        <dbReference type="Proteomes" id="UP001557470"/>
    </source>
</evidence>
<keyword evidence="1" id="KW-0732">Signal</keyword>
<keyword evidence="3" id="KW-1185">Reference proteome</keyword>
<reference evidence="2 3" key="1">
    <citation type="submission" date="2024-06" db="EMBL/GenBank/DDBJ databases">
        <authorList>
            <person name="Pan Q."/>
            <person name="Wen M."/>
            <person name="Jouanno E."/>
            <person name="Zahm M."/>
            <person name="Klopp C."/>
            <person name="Cabau C."/>
            <person name="Louis A."/>
            <person name="Berthelot C."/>
            <person name="Parey E."/>
            <person name="Roest Crollius H."/>
            <person name="Montfort J."/>
            <person name="Robinson-Rechavi M."/>
            <person name="Bouchez O."/>
            <person name="Lampietro C."/>
            <person name="Lopez Roques C."/>
            <person name="Donnadieu C."/>
            <person name="Postlethwait J."/>
            <person name="Bobe J."/>
            <person name="Verreycken H."/>
            <person name="Guiguen Y."/>
        </authorList>
    </citation>
    <scope>NUCLEOTIDE SEQUENCE [LARGE SCALE GENOMIC DNA]</scope>
    <source>
        <strain evidence="2">Up_M1</strain>
        <tissue evidence="2">Testis</tissue>
    </source>
</reference>
<dbReference type="AlphaFoldDB" id="A0ABD0VZM3"/>
<evidence type="ECO:0000313" key="2">
    <source>
        <dbReference type="EMBL" id="KAL0961743.1"/>
    </source>
</evidence>
<protein>
    <submittedName>
        <fullName evidence="2">Uncharacterized protein</fullName>
    </submittedName>
</protein>
<evidence type="ECO:0000256" key="1">
    <source>
        <dbReference type="SAM" id="SignalP"/>
    </source>
</evidence>